<evidence type="ECO:0000256" key="4">
    <source>
        <dbReference type="ARBA" id="ARBA00022801"/>
    </source>
</evidence>
<evidence type="ECO:0000256" key="3">
    <source>
        <dbReference type="ARBA" id="ARBA00013229"/>
    </source>
</evidence>
<comment type="caution">
    <text evidence="7">The sequence shown here is derived from an EMBL/GenBank/DDBJ whole genome shotgun (WGS) entry which is preliminary data.</text>
</comment>
<dbReference type="InterPro" id="IPR012334">
    <property type="entry name" value="Pectin_lyas_fold"/>
</dbReference>
<dbReference type="AlphaFoldDB" id="A0ABD3J7H1"/>
<dbReference type="EC" id="3.1.1.11" evidence="3"/>
<dbReference type="PANTHER" id="PTHR31321">
    <property type="entry name" value="ACYL-COA THIOESTER HYDROLASE YBHC-RELATED"/>
    <property type="match status" value="1"/>
</dbReference>
<dbReference type="GO" id="GO:0030599">
    <property type="term" value="F:pectinesterase activity"/>
    <property type="evidence" value="ECO:0007669"/>
    <property type="project" value="UniProtKB-EC"/>
</dbReference>
<name>A0ABD3J7H1_EUCGL</name>
<keyword evidence="5" id="KW-0063">Aspartyl esterase</keyword>
<reference evidence="7 8" key="1">
    <citation type="submission" date="2024-11" db="EMBL/GenBank/DDBJ databases">
        <title>Chromosome-level genome assembly of Eucalyptus globulus Labill. provides insights into its genome evolution.</title>
        <authorList>
            <person name="Li X."/>
        </authorList>
    </citation>
    <scope>NUCLEOTIDE SEQUENCE [LARGE SCALE GENOMIC DNA]</scope>
    <source>
        <strain evidence="7">CL2024</strain>
        <tissue evidence="7">Fresh tender leaves</tissue>
    </source>
</reference>
<sequence>MFASANFAVNSPFFIAKNITFKNKAPLPVSGELAKRAVGLHISMDAAAFVGCHCVGSQDTLYDLVGRHYFMDCYIEFVFRNDLSFYKGCHLRSTSRSYRVVAM</sequence>
<comment type="pathway">
    <text evidence="1">Glycan metabolism; pectin degradation; 2-dehydro-3-deoxy-D-gluconate from pectin: step 1/5.</text>
</comment>
<dbReference type="Pfam" id="PF01095">
    <property type="entry name" value="Pectinesterase"/>
    <property type="match status" value="1"/>
</dbReference>
<dbReference type="Gene3D" id="2.160.20.10">
    <property type="entry name" value="Single-stranded right-handed beta-helix, Pectin lyase-like"/>
    <property type="match status" value="1"/>
</dbReference>
<gene>
    <name evidence="7" type="ORF">ACJRO7_034418</name>
</gene>
<dbReference type="EMBL" id="JBJKBG010000009">
    <property type="protein sequence ID" value="KAL3722061.1"/>
    <property type="molecule type" value="Genomic_DNA"/>
</dbReference>
<evidence type="ECO:0000256" key="1">
    <source>
        <dbReference type="ARBA" id="ARBA00005184"/>
    </source>
</evidence>
<evidence type="ECO:0000256" key="5">
    <source>
        <dbReference type="ARBA" id="ARBA00023085"/>
    </source>
</evidence>
<keyword evidence="8" id="KW-1185">Reference proteome</keyword>
<accession>A0ABD3J7H1</accession>
<dbReference type="Proteomes" id="UP001634007">
    <property type="component" value="Unassembled WGS sequence"/>
</dbReference>
<comment type="similarity">
    <text evidence="2">Belongs to the pectinesterase family.</text>
</comment>
<evidence type="ECO:0000259" key="6">
    <source>
        <dbReference type="Pfam" id="PF01095"/>
    </source>
</evidence>
<keyword evidence="4" id="KW-0378">Hydrolase</keyword>
<dbReference type="InterPro" id="IPR000070">
    <property type="entry name" value="Pectinesterase_cat"/>
</dbReference>
<proteinExistence type="inferred from homology"/>
<evidence type="ECO:0000313" key="8">
    <source>
        <dbReference type="Proteomes" id="UP001634007"/>
    </source>
</evidence>
<evidence type="ECO:0000256" key="2">
    <source>
        <dbReference type="ARBA" id="ARBA00008891"/>
    </source>
</evidence>
<dbReference type="SUPFAM" id="SSF51126">
    <property type="entry name" value="Pectin lyase-like"/>
    <property type="match status" value="1"/>
</dbReference>
<dbReference type="PANTHER" id="PTHR31321:SF112">
    <property type="entry name" value="PECTINESTERASE"/>
    <property type="match status" value="1"/>
</dbReference>
<protein>
    <recommendedName>
        <fullName evidence="3">pectinesterase</fullName>
        <ecNumber evidence="3">3.1.1.11</ecNumber>
    </recommendedName>
</protein>
<evidence type="ECO:0000313" key="7">
    <source>
        <dbReference type="EMBL" id="KAL3722061.1"/>
    </source>
</evidence>
<feature type="domain" description="Pectinesterase catalytic" evidence="6">
    <location>
        <begin position="2"/>
        <end position="93"/>
    </location>
</feature>
<organism evidence="7 8">
    <name type="scientific">Eucalyptus globulus</name>
    <name type="common">Tasmanian blue gum</name>
    <dbReference type="NCBI Taxonomy" id="34317"/>
    <lineage>
        <taxon>Eukaryota</taxon>
        <taxon>Viridiplantae</taxon>
        <taxon>Streptophyta</taxon>
        <taxon>Embryophyta</taxon>
        <taxon>Tracheophyta</taxon>
        <taxon>Spermatophyta</taxon>
        <taxon>Magnoliopsida</taxon>
        <taxon>eudicotyledons</taxon>
        <taxon>Gunneridae</taxon>
        <taxon>Pentapetalae</taxon>
        <taxon>rosids</taxon>
        <taxon>malvids</taxon>
        <taxon>Myrtales</taxon>
        <taxon>Myrtaceae</taxon>
        <taxon>Myrtoideae</taxon>
        <taxon>Eucalypteae</taxon>
        <taxon>Eucalyptus</taxon>
    </lineage>
</organism>
<dbReference type="InterPro" id="IPR011050">
    <property type="entry name" value="Pectin_lyase_fold/virulence"/>
</dbReference>